<feature type="domain" description="Aminotransferase class V" evidence="8">
    <location>
        <begin position="2"/>
        <end position="365"/>
    </location>
</feature>
<dbReference type="Gene3D" id="1.10.260.50">
    <property type="match status" value="1"/>
</dbReference>
<keyword evidence="5" id="KW-0408">Iron</keyword>
<dbReference type="Gene3D" id="3.40.640.10">
    <property type="entry name" value="Type I PLP-dependent aspartate aminotransferase-like (Major domain)"/>
    <property type="match status" value="1"/>
</dbReference>
<name>A0A1M4T1W5_9LACT</name>
<dbReference type="Pfam" id="PF00266">
    <property type="entry name" value="Aminotran_5"/>
    <property type="match status" value="1"/>
</dbReference>
<dbReference type="PANTHER" id="PTHR11601">
    <property type="entry name" value="CYSTEINE DESULFURYLASE FAMILY MEMBER"/>
    <property type="match status" value="1"/>
</dbReference>
<dbReference type="GO" id="GO:0003824">
    <property type="term" value="F:catalytic activity"/>
    <property type="evidence" value="ECO:0007669"/>
    <property type="project" value="UniProtKB-ARBA"/>
</dbReference>
<dbReference type="Gene3D" id="3.90.1150.10">
    <property type="entry name" value="Aspartate Aminotransferase, domain 1"/>
    <property type="match status" value="1"/>
</dbReference>
<evidence type="ECO:0000256" key="6">
    <source>
        <dbReference type="ARBA" id="ARBA00023014"/>
    </source>
</evidence>
<keyword evidence="6" id="KW-0411">Iron-sulfur</keyword>
<dbReference type="GO" id="GO:0046872">
    <property type="term" value="F:metal ion binding"/>
    <property type="evidence" value="ECO:0007669"/>
    <property type="project" value="UniProtKB-KW"/>
</dbReference>
<gene>
    <name evidence="9" type="ORF">SAMN02745249_00335</name>
</gene>
<protein>
    <submittedName>
        <fullName evidence="9">Cysteine desulfurase</fullName>
    </submittedName>
</protein>
<evidence type="ECO:0000256" key="3">
    <source>
        <dbReference type="ARBA" id="ARBA00022723"/>
    </source>
</evidence>
<sequence length="381" mass="42190">MIYFDNSATTKIADSVLETYKKVSETYFGNPSSLHHLGDLSTQLLQQSRLQIANTLGVKAEEIYFTSGGTEGDNWVIKGTAIEKARFGKHIITTSVEHPAVYESMKQLEMLGWEVTYLPVNQEGVIAVEDLKNAIREDTVLVSIIAVNNEVGSLQPLEEICALLKNYPNIHFHVDAVQALGLIDLPLGGNSRIDFAVFSGHKFKAPRGIGFIYAKEGRQLAPLLTGGGQEKNKRSGTENLPAIAAMSRAVRLVFEEVDQKKSHLRNLQKKLRAYLETKEKVTIFSPKDHAPHILCFGIDGVRGEVTVHALEEKDIYISTTSACSSRALDVDSSTLHAMGVPKNVAETANRVSFSAENTEEEVEKFMEKFDEILHQFEVINS</sequence>
<dbReference type="STRING" id="1121025.SAMN02745249_00335"/>
<evidence type="ECO:0000313" key="9">
    <source>
        <dbReference type="EMBL" id="SHE38453.1"/>
    </source>
</evidence>
<dbReference type="InterPro" id="IPR015422">
    <property type="entry name" value="PyrdxlP-dep_Trfase_small"/>
</dbReference>
<dbReference type="InterPro" id="IPR015424">
    <property type="entry name" value="PyrdxlP-dep_Trfase"/>
</dbReference>
<dbReference type="OrthoDB" id="9808002at2"/>
<accession>A0A1M4T1W5</accession>
<evidence type="ECO:0000256" key="7">
    <source>
        <dbReference type="RuleBase" id="RU004504"/>
    </source>
</evidence>
<evidence type="ECO:0000256" key="1">
    <source>
        <dbReference type="ARBA" id="ARBA00001933"/>
    </source>
</evidence>
<dbReference type="PROSITE" id="PS00595">
    <property type="entry name" value="AA_TRANSFER_CLASS_5"/>
    <property type="match status" value="1"/>
</dbReference>
<reference evidence="9 10" key="1">
    <citation type="submission" date="2016-11" db="EMBL/GenBank/DDBJ databases">
        <authorList>
            <person name="Jaros S."/>
            <person name="Januszkiewicz K."/>
            <person name="Wedrychowicz H."/>
        </authorList>
    </citation>
    <scope>NUCLEOTIDE SEQUENCE [LARGE SCALE GENOMIC DNA]</scope>
    <source>
        <strain evidence="9 10">DSM 15692</strain>
    </source>
</reference>
<dbReference type="InterPro" id="IPR016454">
    <property type="entry name" value="Cysteine_dSase"/>
</dbReference>
<dbReference type="PIRSF" id="PIRSF005572">
    <property type="entry name" value="NifS"/>
    <property type="match status" value="1"/>
</dbReference>
<dbReference type="PANTHER" id="PTHR11601:SF50">
    <property type="entry name" value="CYSTEINE DESULFURASE ISCS 2-RELATED"/>
    <property type="match status" value="1"/>
</dbReference>
<keyword evidence="10" id="KW-1185">Reference proteome</keyword>
<evidence type="ECO:0000256" key="4">
    <source>
        <dbReference type="ARBA" id="ARBA00022898"/>
    </source>
</evidence>
<evidence type="ECO:0000256" key="5">
    <source>
        <dbReference type="ARBA" id="ARBA00023004"/>
    </source>
</evidence>
<keyword evidence="4" id="KW-0663">Pyridoxal phosphate</keyword>
<dbReference type="RefSeq" id="WP_073295302.1">
    <property type="nucleotide sequence ID" value="NZ_FQUF01000004.1"/>
</dbReference>
<comment type="similarity">
    <text evidence="2">Belongs to the class-V pyridoxal-phosphate-dependent aminotransferase family. NifS/IscS subfamily.</text>
</comment>
<dbReference type="AlphaFoldDB" id="A0A1M4T1W5"/>
<comment type="cofactor">
    <cofactor evidence="1 7">
        <name>pyridoxal 5'-phosphate</name>
        <dbReference type="ChEBI" id="CHEBI:597326"/>
    </cofactor>
</comment>
<proteinExistence type="inferred from homology"/>
<organism evidence="9 10">
    <name type="scientific">Atopostipes suicloacalis DSM 15692</name>
    <dbReference type="NCBI Taxonomy" id="1121025"/>
    <lineage>
        <taxon>Bacteria</taxon>
        <taxon>Bacillati</taxon>
        <taxon>Bacillota</taxon>
        <taxon>Bacilli</taxon>
        <taxon>Lactobacillales</taxon>
        <taxon>Carnobacteriaceae</taxon>
        <taxon>Atopostipes</taxon>
    </lineage>
</organism>
<dbReference type="GO" id="GO:0051536">
    <property type="term" value="F:iron-sulfur cluster binding"/>
    <property type="evidence" value="ECO:0007669"/>
    <property type="project" value="UniProtKB-KW"/>
</dbReference>
<dbReference type="InterPro" id="IPR000192">
    <property type="entry name" value="Aminotrans_V_dom"/>
</dbReference>
<evidence type="ECO:0000259" key="8">
    <source>
        <dbReference type="Pfam" id="PF00266"/>
    </source>
</evidence>
<keyword evidence="3" id="KW-0479">Metal-binding</keyword>
<dbReference type="SUPFAM" id="SSF53383">
    <property type="entry name" value="PLP-dependent transferases"/>
    <property type="match status" value="1"/>
</dbReference>
<dbReference type="InterPro" id="IPR015421">
    <property type="entry name" value="PyrdxlP-dep_Trfase_major"/>
</dbReference>
<evidence type="ECO:0000256" key="2">
    <source>
        <dbReference type="ARBA" id="ARBA00006490"/>
    </source>
</evidence>
<dbReference type="InterPro" id="IPR020578">
    <property type="entry name" value="Aminotrans_V_PyrdxlP_BS"/>
</dbReference>
<dbReference type="Proteomes" id="UP000184128">
    <property type="component" value="Unassembled WGS sequence"/>
</dbReference>
<evidence type="ECO:0000313" key="10">
    <source>
        <dbReference type="Proteomes" id="UP000184128"/>
    </source>
</evidence>
<dbReference type="EMBL" id="FQUF01000004">
    <property type="protein sequence ID" value="SHE38453.1"/>
    <property type="molecule type" value="Genomic_DNA"/>
</dbReference>